<accession>A0A062ULY8</accession>
<dbReference type="Pfam" id="PF06114">
    <property type="entry name" value="Peptidase_M78"/>
    <property type="match status" value="1"/>
</dbReference>
<organism evidence="2 3">
    <name type="scientific">Hyphomonas chukchiensis</name>
    <dbReference type="NCBI Taxonomy" id="1280947"/>
    <lineage>
        <taxon>Bacteria</taxon>
        <taxon>Pseudomonadati</taxon>
        <taxon>Pseudomonadota</taxon>
        <taxon>Alphaproteobacteria</taxon>
        <taxon>Hyphomonadales</taxon>
        <taxon>Hyphomonadaceae</taxon>
        <taxon>Hyphomonas</taxon>
    </lineage>
</organism>
<keyword evidence="3" id="KW-1185">Reference proteome</keyword>
<dbReference type="EMBL" id="AWFG01000030">
    <property type="protein sequence ID" value="KCZ57589.1"/>
    <property type="molecule type" value="Genomic_DNA"/>
</dbReference>
<dbReference type="AlphaFoldDB" id="A0A062ULY8"/>
<dbReference type="RefSeq" id="WP_034740249.1">
    <property type="nucleotide sequence ID" value="NZ_AWFG01000030.1"/>
</dbReference>
<reference evidence="2 3" key="1">
    <citation type="journal article" date="2014" name="Antonie Van Leeuwenhoek">
        <title>Hyphomonas beringensis sp. nov. and Hyphomonas chukchiensis sp. nov., isolated from surface seawater of the Bering Sea and Chukchi Sea.</title>
        <authorList>
            <person name="Li C."/>
            <person name="Lai Q."/>
            <person name="Li G."/>
            <person name="Dong C."/>
            <person name="Wang J."/>
            <person name="Liao Y."/>
            <person name="Shao Z."/>
        </authorList>
    </citation>
    <scope>NUCLEOTIDE SEQUENCE [LARGE SCALE GENOMIC DNA]</scope>
    <source>
        <strain evidence="2 3">BH-BN04-4</strain>
    </source>
</reference>
<evidence type="ECO:0000313" key="2">
    <source>
        <dbReference type="EMBL" id="KCZ57589.1"/>
    </source>
</evidence>
<dbReference type="InterPro" id="IPR052345">
    <property type="entry name" value="Rad_response_metalloprotease"/>
</dbReference>
<evidence type="ECO:0000313" key="3">
    <source>
        <dbReference type="Proteomes" id="UP000027190"/>
    </source>
</evidence>
<dbReference type="PANTHER" id="PTHR43236:SF2">
    <property type="entry name" value="BLL0069 PROTEIN"/>
    <property type="match status" value="1"/>
</dbReference>
<dbReference type="STRING" id="1280947.HY30_05280"/>
<comment type="caution">
    <text evidence="2">The sequence shown here is derived from an EMBL/GenBank/DDBJ whole genome shotgun (WGS) entry which is preliminary data.</text>
</comment>
<protein>
    <recommendedName>
        <fullName evidence="1">IrrE N-terminal-like domain-containing protein</fullName>
    </recommendedName>
</protein>
<dbReference type="PANTHER" id="PTHR43236">
    <property type="entry name" value="ANTITOXIN HIGA1"/>
    <property type="match status" value="1"/>
</dbReference>
<dbReference type="Proteomes" id="UP000027190">
    <property type="component" value="Unassembled WGS sequence"/>
</dbReference>
<dbReference type="Gene3D" id="1.10.10.2910">
    <property type="match status" value="1"/>
</dbReference>
<gene>
    <name evidence="2" type="ORF">HY30_05280</name>
</gene>
<sequence>MTSVEFSRLSHDERQIVNDFTSEIPVKLGAMADALGVSSVKLTNLPTGVSGQITSEDGGFHIRINRNEARERQRFTLAHEMAHFLLHRSVIENSPGGITDNVLYRSGAPERIEFEANRLAADLVMPACIVEKVLKDRFKGIVAEATIESMAASFQVSKSAMEIRLSNLVLA</sequence>
<feature type="domain" description="IrrE N-terminal-like" evidence="1">
    <location>
        <begin position="62"/>
        <end position="166"/>
    </location>
</feature>
<name>A0A062ULY8_9PROT</name>
<dbReference type="eggNOG" id="COG2856">
    <property type="taxonomic scope" value="Bacteria"/>
</dbReference>
<dbReference type="InterPro" id="IPR010359">
    <property type="entry name" value="IrrE_HExxH"/>
</dbReference>
<proteinExistence type="predicted"/>
<dbReference type="OrthoDB" id="9794834at2"/>
<evidence type="ECO:0000259" key="1">
    <source>
        <dbReference type="Pfam" id="PF06114"/>
    </source>
</evidence>